<dbReference type="Pfam" id="PF02518">
    <property type="entry name" value="HATPase_c"/>
    <property type="match status" value="1"/>
</dbReference>
<dbReference type="PROSITE" id="PS50109">
    <property type="entry name" value="HIS_KIN"/>
    <property type="match status" value="1"/>
</dbReference>
<proteinExistence type="predicted"/>
<feature type="transmembrane region" description="Helical" evidence="9">
    <location>
        <begin position="72"/>
        <end position="89"/>
    </location>
</feature>
<feature type="transmembrane region" description="Helical" evidence="9">
    <location>
        <begin position="133"/>
        <end position="154"/>
    </location>
</feature>
<dbReference type="PANTHER" id="PTHR24421:SF10">
    <property type="entry name" value="NITRATE_NITRITE SENSOR PROTEIN NARQ"/>
    <property type="match status" value="1"/>
</dbReference>
<dbReference type="InterPro" id="IPR036890">
    <property type="entry name" value="HATPase_C_sf"/>
</dbReference>
<dbReference type="Pfam" id="PF07730">
    <property type="entry name" value="HisKA_3"/>
    <property type="match status" value="1"/>
</dbReference>
<evidence type="ECO:0000256" key="3">
    <source>
        <dbReference type="ARBA" id="ARBA00022553"/>
    </source>
</evidence>
<evidence type="ECO:0000313" key="11">
    <source>
        <dbReference type="EMBL" id="TVZ02973.1"/>
    </source>
</evidence>
<dbReference type="SMART" id="SM00387">
    <property type="entry name" value="HATPase_c"/>
    <property type="match status" value="1"/>
</dbReference>
<feature type="transmembrane region" description="Helical" evidence="9">
    <location>
        <begin position="96"/>
        <end position="113"/>
    </location>
</feature>
<feature type="transmembrane region" description="Helical" evidence="9">
    <location>
        <begin position="166"/>
        <end position="184"/>
    </location>
</feature>
<evidence type="ECO:0000256" key="2">
    <source>
        <dbReference type="ARBA" id="ARBA00012438"/>
    </source>
</evidence>
<dbReference type="SUPFAM" id="SSF55874">
    <property type="entry name" value="ATPase domain of HSP90 chaperone/DNA topoisomerase II/histidine kinase"/>
    <property type="match status" value="1"/>
</dbReference>
<dbReference type="GO" id="GO:0000155">
    <property type="term" value="F:phosphorelay sensor kinase activity"/>
    <property type="evidence" value="ECO:0007669"/>
    <property type="project" value="InterPro"/>
</dbReference>
<protein>
    <recommendedName>
        <fullName evidence="2">histidine kinase</fullName>
        <ecNumber evidence="2">2.7.13.3</ecNumber>
    </recommendedName>
</protein>
<evidence type="ECO:0000256" key="9">
    <source>
        <dbReference type="SAM" id="Phobius"/>
    </source>
</evidence>
<dbReference type="InterPro" id="IPR003594">
    <property type="entry name" value="HATPase_dom"/>
</dbReference>
<evidence type="ECO:0000313" key="12">
    <source>
        <dbReference type="Proteomes" id="UP000460272"/>
    </source>
</evidence>
<comment type="catalytic activity">
    <reaction evidence="1">
        <text>ATP + protein L-histidine = ADP + protein N-phospho-L-histidine.</text>
        <dbReference type="EC" id="2.7.13.3"/>
    </reaction>
</comment>
<evidence type="ECO:0000256" key="4">
    <source>
        <dbReference type="ARBA" id="ARBA00022679"/>
    </source>
</evidence>
<dbReference type="InterPro" id="IPR011712">
    <property type="entry name" value="Sig_transdc_His_kin_sub3_dim/P"/>
</dbReference>
<organism evidence="11 12">
    <name type="scientific">Trebonia kvetii</name>
    <dbReference type="NCBI Taxonomy" id="2480626"/>
    <lineage>
        <taxon>Bacteria</taxon>
        <taxon>Bacillati</taxon>
        <taxon>Actinomycetota</taxon>
        <taxon>Actinomycetes</taxon>
        <taxon>Streptosporangiales</taxon>
        <taxon>Treboniaceae</taxon>
        <taxon>Trebonia</taxon>
    </lineage>
</organism>
<keyword evidence="4" id="KW-0808">Transferase</keyword>
<name>A0A6P2C0K3_9ACTN</name>
<gene>
    <name evidence="11" type="ORF">EAS64_21125</name>
</gene>
<dbReference type="Proteomes" id="UP000460272">
    <property type="component" value="Unassembled WGS sequence"/>
</dbReference>
<dbReference type="InterPro" id="IPR050482">
    <property type="entry name" value="Sensor_HK_TwoCompSys"/>
</dbReference>
<evidence type="ECO:0000256" key="1">
    <source>
        <dbReference type="ARBA" id="ARBA00000085"/>
    </source>
</evidence>
<keyword evidence="3" id="KW-0597">Phosphoprotein</keyword>
<evidence type="ECO:0000259" key="10">
    <source>
        <dbReference type="PROSITE" id="PS50109"/>
    </source>
</evidence>
<keyword evidence="6 11" id="KW-0418">Kinase</keyword>
<keyword evidence="12" id="KW-1185">Reference proteome</keyword>
<comment type="caution">
    <text evidence="11">The sequence shown here is derived from an EMBL/GenBank/DDBJ whole genome shotgun (WGS) entry which is preliminary data.</text>
</comment>
<dbReference type="InterPro" id="IPR005467">
    <property type="entry name" value="His_kinase_dom"/>
</dbReference>
<feature type="transmembrane region" description="Helical" evidence="9">
    <location>
        <begin position="36"/>
        <end position="52"/>
    </location>
</feature>
<dbReference type="Gene3D" id="1.20.5.1930">
    <property type="match status" value="1"/>
</dbReference>
<evidence type="ECO:0000256" key="6">
    <source>
        <dbReference type="ARBA" id="ARBA00022777"/>
    </source>
</evidence>
<dbReference type="OrthoDB" id="227596at2"/>
<dbReference type="GO" id="GO:0016020">
    <property type="term" value="C:membrane"/>
    <property type="evidence" value="ECO:0007669"/>
    <property type="project" value="InterPro"/>
</dbReference>
<dbReference type="EMBL" id="RPFW01000004">
    <property type="protein sequence ID" value="TVZ02973.1"/>
    <property type="molecule type" value="Genomic_DNA"/>
</dbReference>
<dbReference type="GO" id="GO:0005524">
    <property type="term" value="F:ATP binding"/>
    <property type="evidence" value="ECO:0007669"/>
    <property type="project" value="UniProtKB-KW"/>
</dbReference>
<evidence type="ECO:0000256" key="8">
    <source>
        <dbReference type="ARBA" id="ARBA00023012"/>
    </source>
</evidence>
<evidence type="ECO:0000256" key="7">
    <source>
        <dbReference type="ARBA" id="ARBA00022840"/>
    </source>
</evidence>
<keyword evidence="9" id="KW-1133">Transmembrane helix</keyword>
<dbReference type="Gene3D" id="3.30.565.10">
    <property type="entry name" value="Histidine kinase-like ATPase, C-terminal domain"/>
    <property type="match status" value="1"/>
</dbReference>
<keyword evidence="5" id="KW-0547">Nucleotide-binding</keyword>
<dbReference type="EC" id="2.7.13.3" evidence="2"/>
<keyword evidence="9" id="KW-0812">Transmembrane</keyword>
<reference evidence="11 12" key="1">
    <citation type="submission" date="2018-11" db="EMBL/GenBank/DDBJ databases">
        <title>Trebonia kvetii gen.nov., sp.nov., a novel acidophilic actinobacterium, and proposal of the new actinobacterial family Treboniaceae fam. nov.</title>
        <authorList>
            <person name="Rapoport D."/>
            <person name="Sagova-Mareckova M."/>
            <person name="Sedlacek I."/>
            <person name="Provaznik J."/>
            <person name="Kralova S."/>
            <person name="Pavlinic D."/>
            <person name="Benes V."/>
            <person name="Kopecky J."/>
        </authorList>
    </citation>
    <scope>NUCLEOTIDE SEQUENCE [LARGE SCALE GENOMIC DNA]</scope>
    <source>
        <strain evidence="11 12">15Tr583</strain>
    </source>
</reference>
<evidence type="ECO:0000256" key="5">
    <source>
        <dbReference type="ARBA" id="ARBA00022741"/>
    </source>
</evidence>
<keyword evidence="7" id="KW-0067">ATP-binding</keyword>
<accession>A0A6P2C0K3</accession>
<feature type="domain" description="Histidine kinase" evidence="10">
    <location>
        <begin position="331"/>
        <end position="419"/>
    </location>
</feature>
<dbReference type="RefSeq" id="WP_145855291.1">
    <property type="nucleotide sequence ID" value="NZ_RPFW01000004.1"/>
</dbReference>
<keyword evidence="9" id="KW-0472">Membrane</keyword>
<dbReference type="AlphaFoldDB" id="A0A6P2C0K3"/>
<sequence length="436" mass="45823">MGTELQTRPLPGWLPGWARRAWTEPGGPRRPPARDIAIAGAVTVVALLAAYGEAHPTNPSAYFTNGHHLPHTPTPALLLVLLGGVVLAWRNRYPRLVLCVATAAVVAYSLPGYVNGAPVLLPALALVTIATRFPVRVSTAWALAVTLVLMAATAPSNPLGTYSGSFWLIPADNAVALFVGIAIANRSYVHTARVQQARQAALDAQRRVEEERLRIARELHDVVAHTMATITVQAAAATQLLRDRPDEAAESLKAIRAASKDGLRELRAILDVLRTATGDGEEPADPTQPTPGLSRLDDLVTGVRAAGLPVTVTVTGRRRKLPAVTDLSAFRIIQEALTNTLRHAGPATAAVTVDYGASAIRVEVTDTGRGLPGHAVPAGTAGHGLRGMRERAAAAGGKLEIGPRPAGGFRVAATLPLDDHWLATADTAAPTQKAAR</sequence>
<dbReference type="PANTHER" id="PTHR24421">
    <property type="entry name" value="NITRATE/NITRITE SENSOR PROTEIN NARX-RELATED"/>
    <property type="match status" value="1"/>
</dbReference>
<dbReference type="CDD" id="cd16917">
    <property type="entry name" value="HATPase_UhpB-NarQ-NarX-like"/>
    <property type="match status" value="1"/>
</dbReference>
<keyword evidence="8" id="KW-0902">Two-component regulatory system</keyword>
<dbReference type="GO" id="GO:0046983">
    <property type="term" value="F:protein dimerization activity"/>
    <property type="evidence" value="ECO:0007669"/>
    <property type="project" value="InterPro"/>
</dbReference>